<accession>A0A4Z2HYN3</accession>
<evidence type="ECO:0000313" key="3">
    <source>
        <dbReference type="Proteomes" id="UP000314294"/>
    </source>
</evidence>
<name>A0A4Z2HYN3_9TELE</name>
<dbReference type="EMBL" id="SRLO01000156">
    <property type="protein sequence ID" value="TNN70969.1"/>
    <property type="molecule type" value="Genomic_DNA"/>
</dbReference>
<reference evidence="2 3" key="1">
    <citation type="submission" date="2019-03" db="EMBL/GenBank/DDBJ databases">
        <title>First draft genome of Liparis tanakae, snailfish: a comprehensive survey of snailfish specific genes.</title>
        <authorList>
            <person name="Kim W."/>
            <person name="Song I."/>
            <person name="Jeong J.-H."/>
            <person name="Kim D."/>
            <person name="Kim S."/>
            <person name="Ryu S."/>
            <person name="Song J.Y."/>
            <person name="Lee S.K."/>
        </authorList>
    </citation>
    <scope>NUCLEOTIDE SEQUENCE [LARGE SCALE GENOMIC DNA]</scope>
    <source>
        <tissue evidence="2">Muscle</tissue>
    </source>
</reference>
<dbReference type="AlphaFoldDB" id="A0A4Z2HYN3"/>
<feature type="region of interest" description="Disordered" evidence="1">
    <location>
        <begin position="11"/>
        <end position="35"/>
    </location>
</feature>
<keyword evidence="3" id="KW-1185">Reference proteome</keyword>
<protein>
    <submittedName>
        <fullName evidence="2">Uncharacterized protein</fullName>
    </submittedName>
</protein>
<evidence type="ECO:0000256" key="1">
    <source>
        <dbReference type="SAM" id="MobiDB-lite"/>
    </source>
</evidence>
<evidence type="ECO:0000313" key="2">
    <source>
        <dbReference type="EMBL" id="TNN70969.1"/>
    </source>
</evidence>
<gene>
    <name evidence="2" type="ORF">EYF80_018785</name>
</gene>
<organism evidence="2 3">
    <name type="scientific">Liparis tanakae</name>
    <name type="common">Tanaka's snailfish</name>
    <dbReference type="NCBI Taxonomy" id="230148"/>
    <lineage>
        <taxon>Eukaryota</taxon>
        <taxon>Metazoa</taxon>
        <taxon>Chordata</taxon>
        <taxon>Craniata</taxon>
        <taxon>Vertebrata</taxon>
        <taxon>Euteleostomi</taxon>
        <taxon>Actinopterygii</taxon>
        <taxon>Neopterygii</taxon>
        <taxon>Teleostei</taxon>
        <taxon>Neoteleostei</taxon>
        <taxon>Acanthomorphata</taxon>
        <taxon>Eupercaria</taxon>
        <taxon>Perciformes</taxon>
        <taxon>Cottioidei</taxon>
        <taxon>Cottales</taxon>
        <taxon>Liparidae</taxon>
        <taxon>Liparis</taxon>
    </lineage>
</organism>
<sequence>MSPQILQMKVEQQKYGRRPTPSRASGSRQQPGRNIAHMTPSEIGQCLSRPQVVRKTVPQAWRCRSPMVRSLVLGTRRSELPVDLRVRVEVRWSFGGALAQRGCNRVMLPSLWKMSRCTRTLYPQPLDITQHRACRLLLMFMTYGKSGLTF</sequence>
<dbReference type="Proteomes" id="UP000314294">
    <property type="component" value="Unassembled WGS sequence"/>
</dbReference>
<proteinExistence type="predicted"/>
<feature type="compositionally biased region" description="Polar residues" evidence="1">
    <location>
        <begin position="22"/>
        <end position="32"/>
    </location>
</feature>
<comment type="caution">
    <text evidence="2">The sequence shown here is derived from an EMBL/GenBank/DDBJ whole genome shotgun (WGS) entry which is preliminary data.</text>
</comment>